<feature type="chain" id="PRO_5043053130" description="Neprosin activation peptide domain-containing protein" evidence="1">
    <location>
        <begin position="26"/>
        <end position="187"/>
    </location>
</feature>
<dbReference type="Proteomes" id="UP001346149">
    <property type="component" value="Unassembled WGS sequence"/>
</dbReference>
<keyword evidence="4" id="KW-1185">Reference proteome</keyword>
<evidence type="ECO:0000259" key="2">
    <source>
        <dbReference type="Pfam" id="PF14365"/>
    </source>
</evidence>
<evidence type="ECO:0000313" key="4">
    <source>
        <dbReference type="Proteomes" id="UP001346149"/>
    </source>
</evidence>
<protein>
    <recommendedName>
        <fullName evidence="2">Neprosin activation peptide domain-containing protein</fullName>
    </recommendedName>
</protein>
<dbReference type="AlphaFoldDB" id="A0AAN7L1E0"/>
<dbReference type="EMBL" id="JAXQNO010000020">
    <property type="protein sequence ID" value="KAK4772762.1"/>
    <property type="molecule type" value="Genomic_DNA"/>
</dbReference>
<gene>
    <name evidence="3" type="ORF">SAY86_014537</name>
</gene>
<evidence type="ECO:0000256" key="1">
    <source>
        <dbReference type="SAM" id="SignalP"/>
    </source>
</evidence>
<proteinExistence type="predicted"/>
<organism evidence="3 4">
    <name type="scientific">Trapa natans</name>
    <name type="common">Water chestnut</name>
    <dbReference type="NCBI Taxonomy" id="22666"/>
    <lineage>
        <taxon>Eukaryota</taxon>
        <taxon>Viridiplantae</taxon>
        <taxon>Streptophyta</taxon>
        <taxon>Embryophyta</taxon>
        <taxon>Tracheophyta</taxon>
        <taxon>Spermatophyta</taxon>
        <taxon>Magnoliopsida</taxon>
        <taxon>eudicotyledons</taxon>
        <taxon>Gunneridae</taxon>
        <taxon>Pentapetalae</taxon>
        <taxon>rosids</taxon>
        <taxon>malvids</taxon>
        <taxon>Myrtales</taxon>
        <taxon>Lythraceae</taxon>
        <taxon>Trapa</taxon>
    </lineage>
</organism>
<feature type="domain" description="Neprosin activation peptide" evidence="2">
    <location>
        <begin position="51"/>
        <end position="134"/>
    </location>
</feature>
<dbReference type="InterPro" id="IPR025521">
    <property type="entry name" value="Neprosin_propep"/>
</dbReference>
<keyword evidence="1" id="KW-0732">Signal</keyword>
<dbReference type="Pfam" id="PF14365">
    <property type="entry name" value="Neprosin_AP"/>
    <property type="match status" value="1"/>
</dbReference>
<dbReference type="PROSITE" id="PS51257">
    <property type="entry name" value="PROKAR_LIPOPROTEIN"/>
    <property type="match status" value="1"/>
</dbReference>
<sequence>MKKGRQVSNWAAILCFLGLVALSCAAGTDGASRQKLKVEKHLRRLNKPPVKTIKVRPDYHPEGLLAEAREGENHVRQLWRVNGRCPENTIPVRRTKKDDVLRASSVKRYGKKNCRSAPIPKLVDLDLINMDGHENGWAGRKMVEEKGGRPISFPFPILPLSHPPERADSWGYFGQFSHALGPVRFWR</sequence>
<evidence type="ECO:0000313" key="3">
    <source>
        <dbReference type="EMBL" id="KAK4772762.1"/>
    </source>
</evidence>
<name>A0AAN7L1E0_TRANT</name>
<accession>A0AAN7L1E0</accession>
<comment type="caution">
    <text evidence="3">The sequence shown here is derived from an EMBL/GenBank/DDBJ whole genome shotgun (WGS) entry which is preliminary data.</text>
</comment>
<reference evidence="3 4" key="1">
    <citation type="journal article" date="2023" name="Hortic Res">
        <title>Pangenome of water caltrop reveals structural variations and asymmetric subgenome divergence after allopolyploidization.</title>
        <authorList>
            <person name="Zhang X."/>
            <person name="Chen Y."/>
            <person name="Wang L."/>
            <person name="Yuan Y."/>
            <person name="Fang M."/>
            <person name="Shi L."/>
            <person name="Lu R."/>
            <person name="Comes H.P."/>
            <person name="Ma Y."/>
            <person name="Chen Y."/>
            <person name="Huang G."/>
            <person name="Zhou Y."/>
            <person name="Zheng Z."/>
            <person name="Qiu Y."/>
        </authorList>
    </citation>
    <scope>NUCLEOTIDE SEQUENCE [LARGE SCALE GENOMIC DNA]</scope>
    <source>
        <strain evidence="3">F231</strain>
    </source>
</reference>
<feature type="signal peptide" evidence="1">
    <location>
        <begin position="1"/>
        <end position="25"/>
    </location>
</feature>